<evidence type="ECO:0000313" key="4">
    <source>
        <dbReference type="EMBL" id="NEN23325.1"/>
    </source>
</evidence>
<dbReference type="NCBIfam" id="TIGR04183">
    <property type="entry name" value="Por_Secre_tail"/>
    <property type="match status" value="1"/>
</dbReference>
<name>A0A7K3WRJ1_9FLAO</name>
<evidence type="ECO:0000256" key="2">
    <source>
        <dbReference type="SAM" id="SignalP"/>
    </source>
</evidence>
<reference evidence="4 5" key="1">
    <citation type="submission" date="2020-02" db="EMBL/GenBank/DDBJ databases">
        <title>Out from the shadows clarifying the taxonomy of the family Cryomorphaceae and related taxa by utilizing the GTDB taxonomic framework.</title>
        <authorList>
            <person name="Bowman J.P."/>
        </authorList>
    </citation>
    <scope>NUCLEOTIDE SEQUENCE [LARGE SCALE GENOMIC DNA]</scope>
    <source>
        <strain evidence="4 5">QSSC 1-22</strain>
    </source>
</reference>
<dbReference type="RefSeq" id="WP_163284444.1">
    <property type="nucleotide sequence ID" value="NZ_JAAGVY010000010.1"/>
</dbReference>
<dbReference type="Proteomes" id="UP000486602">
    <property type="component" value="Unassembled WGS sequence"/>
</dbReference>
<keyword evidence="5" id="KW-1185">Reference proteome</keyword>
<protein>
    <submittedName>
        <fullName evidence="4">T9SS type A sorting domain-containing protein</fullName>
    </submittedName>
</protein>
<feature type="domain" description="Secretion system C-terminal sorting" evidence="3">
    <location>
        <begin position="628"/>
        <end position="705"/>
    </location>
</feature>
<dbReference type="PROSITE" id="PS00233">
    <property type="entry name" value="CHIT_BIND_RR_1"/>
    <property type="match status" value="1"/>
</dbReference>
<keyword evidence="1 2" id="KW-0732">Signal</keyword>
<dbReference type="Gene3D" id="2.60.120.260">
    <property type="entry name" value="Galactose-binding domain-like"/>
    <property type="match status" value="1"/>
</dbReference>
<evidence type="ECO:0000259" key="3">
    <source>
        <dbReference type="Pfam" id="PF18962"/>
    </source>
</evidence>
<feature type="signal peptide" evidence="2">
    <location>
        <begin position="1"/>
        <end position="22"/>
    </location>
</feature>
<proteinExistence type="predicted"/>
<sequence length="706" mass="77991">MKKLYTLSIALSMVAFGTQSFAQVNKTVKFAPEYPDAERTVATDNQVVKGNLDTKSTDAIVFWSEDFSNGFDGQGDNGAWNFDLDNGELWFQTFPADQPNGYDPDAPLVGQPAYQDALSSFYGGAEVNSPTRDNGFMMIDATRWDNSGGAEIISALVSPSIDLSGQGITNANLVFYQRLRMCCAGSGLVANAEVSVDGGVTWVPYDVFYPYGSTNDNINQEIRIDISETLQGAITLDNVKVRFLWAGAQTDYFWQIDDVSIQELEDNDLQAGATWYNNHSTGYTDYNEGLLNGEEYLRTFENSRTPIYFARPLTFGMVVTNNGFETQTGVQVVVTGIKPDGSTFPIGATESINMPYGMTDTINLEPTSIPDLETGLYRFAYTVIQNEADSRPMDNVGDTTATRFTDESSAFDYFSIMQNTRNVNGGRYPFADNIIWSTAYSFPEVAEGVGPKAITHVEAVFMFTGPTFAPTVVGTTVYFNVRKGSLIDEDPDVPESLTTVEFGNDPLNYEGIDIEFTITEDDIWYTADGIAAYHYASFELPTPVLIEPNTAYQAEVRIPFGNAVYVPVSSPEEELGSLVYLFNYNANAPGWYGLGDAVMPLRFRVADPVTINVDEITYETGISLVQNYPNPFTDVTRIQYSIDKADNVKLEVRDISGKLVFEKDMGTVPAGMPQSYELQRGNLAPGMYTYSIVTSEYQVSRKLTVQ</sequence>
<dbReference type="Pfam" id="PF18962">
    <property type="entry name" value="Por_Secre_tail"/>
    <property type="match status" value="1"/>
</dbReference>
<evidence type="ECO:0000256" key="1">
    <source>
        <dbReference type="ARBA" id="ARBA00022729"/>
    </source>
</evidence>
<organism evidence="4 5">
    <name type="scientific">Cryomorpha ignava</name>
    <dbReference type="NCBI Taxonomy" id="101383"/>
    <lineage>
        <taxon>Bacteria</taxon>
        <taxon>Pseudomonadati</taxon>
        <taxon>Bacteroidota</taxon>
        <taxon>Flavobacteriia</taxon>
        <taxon>Flavobacteriales</taxon>
        <taxon>Cryomorphaceae</taxon>
        <taxon>Cryomorpha</taxon>
    </lineage>
</organism>
<comment type="caution">
    <text evidence="4">The sequence shown here is derived from an EMBL/GenBank/DDBJ whole genome shotgun (WGS) entry which is preliminary data.</text>
</comment>
<feature type="chain" id="PRO_5029796127" evidence="2">
    <location>
        <begin position="23"/>
        <end position="706"/>
    </location>
</feature>
<dbReference type="InterPro" id="IPR031311">
    <property type="entry name" value="CHIT_BIND_RR_consensus"/>
</dbReference>
<evidence type="ECO:0000313" key="5">
    <source>
        <dbReference type="Proteomes" id="UP000486602"/>
    </source>
</evidence>
<accession>A0A7K3WRJ1</accession>
<gene>
    <name evidence="4" type="ORF">G3O08_07415</name>
</gene>
<dbReference type="EMBL" id="JAAGVY010000010">
    <property type="protein sequence ID" value="NEN23325.1"/>
    <property type="molecule type" value="Genomic_DNA"/>
</dbReference>
<dbReference type="InterPro" id="IPR026444">
    <property type="entry name" value="Secre_tail"/>
</dbReference>
<dbReference type="AlphaFoldDB" id="A0A7K3WRJ1"/>